<dbReference type="EMBL" id="JXST01000006">
    <property type="protein sequence ID" value="KIU17882.1"/>
    <property type="molecule type" value="Genomic_DNA"/>
</dbReference>
<dbReference type="RefSeq" id="WP_043984950.1">
    <property type="nucleotide sequence ID" value="NZ_JXST01000006.1"/>
</dbReference>
<evidence type="ECO:0000313" key="2">
    <source>
        <dbReference type="Proteomes" id="UP000032221"/>
    </source>
</evidence>
<sequence>MSGTCIADHADVAFSEVYHIIRGDRTYVLSDVARKILAVEPVPMFEWSPGRQVPSIGSARRIQALVALGHTQADLAAEIGCYENRIPRMMRQPFVTVAFARDVDALYRRLMFTPAPDTLAARRSRQRAQRAGWWPPLAWEDIDDPAEKPERKLRYRANSVAPFDDRYQDVVAIGVRGDANIAERLGISEVSLRTMRSRAGLAVPA</sequence>
<dbReference type="OrthoDB" id="4551696at2"/>
<proteinExistence type="predicted"/>
<evidence type="ECO:0000313" key="1">
    <source>
        <dbReference type="EMBL" id="KIU17882.1"/>
    </source>
</evidence>
<gene>
    <name evidence="1" type="ORF">TL10_06390</name>
</gene>
<protein>
    <submittedName>
        <fullName evidence="1">Uncharacterized protein</fullName>
    </submittedName>
</protein>
<name>A0A0D1LHE5_9MYCO</name>
<organism evidence="1 2">
    <name type="scientific">Mycolicibacterium llatzerense</name>
    <dbReference type="NCBI Taxonomy" id="280871"/>
    <lineage>
        <taxon>Bacteria</taxon>
        <taxon>Bacillati</taxon>
        <taxon>Actinomycetota</taxon>
        <taxon>Actinomycetes</taxon>
        <taxon>Mycobacteriales</taxon>
        <taxon>Mycobacteriaceae</taxon>
        <taxon>Mycolicibacterium</taxon>
    </lineage>
</organism>
<dbReference type="Proteomes" id="UP000032221">
    <property type="component" value="Unassembled WGS sequence"/>
</dbReference>
<reference evidence="1 2" key="1">
    <citation type="submission" date="2015-01" db="EMBL/GenBank/DDBJ databases">
        <title>Genome sequence of Mycobacterium llatzerense and Mycobacterium immunogenum recovered from brain abscess.</title>
        <authorList>
            <person name="Greninger A.L."/>
            <person name="Langelier C."/>
            <person name="Cunningham G."/>
            <person name="Chiu C.Y."/>
            <person name="Miller S."/>
        </authorList>
    </citation>
    <scope>NUCLEOTIDE SEQUENCE [LARGE SCALE GENOMIC DNA]</scope>
    <source>
        <strain evidence="1 2">CLUC14</strain>
    </source>
</reference>
<keyword evidence="2" id="KW-1185">Reference proteome</keyword>
<comment type="caution">
    <text evidence="1">The sequence shown here is derived from an EMBL/GenBank/DDBJ whole genome shotgun (WGS) entry which is preliminary data.</text>
</comment>
<dbReference type="PATRIC" id="fig|280871.6.peg.1315"/>
<dbReference type="AlphaFoldDB" id="A0A0D1LHE5"/>
<accession>A0A0D1LHE5</accession>
<dbReference type="STRING" id="280871.TL10_06390"/>